<accession>A0A2A6BTJ6</accession>
<accession>A0A8R1UP19</accession>
<dbReference type="AlphaFoldDB" id="A0A2A6BTJ6"/>
<dbReference type="Pfam" id="PF00071">
    <property type="entry name" value="Ras"/>
    <property type="match status" value="1"/>
</dbReference>
<gene>
    <name evidence="5" type="primary">WBGene00275504</name>
</gene>
<keyword evidence="6" id="KW-1185">Reference proteome</keyword>
<dbReference type="PROSITE" id="PS00675">
    <property type="entry name" value="SIGMA54_INTERACT_1"/>
    <property type="match status" value="1"/>
</dbReference>
<reference evidence="5" key="2">
    <citation type="submission" date="2022-06" db="UniProtKB">
        <authorList>
            <consortium name="EnsemblMetazoa"/>
        </authorList>
    </citation>
    <scope>IDENTIFICATION</scope>
    <source>
        <strain evidence="5">PS312</strain>
    </source>
</reference>
<dbReference type="InterPro" id="IPR025662">
    <property type="entry name" value="Sigma_54_int_dom_ATP-bd_1"/>
</dbReference>
<dbReference type="GO" id="GO:0005525">
    <property type="term" value="F:GTP binding"/>
    <property type="evidence" value="ECO:0007669"/>
    <property type="project" value="UniProtKB-KW"/>
</dbReference>
<proteinExistence type="predicted"/>
<dbReference type="PRINTS" id="PR00449">
    <property type="entry name" value="RASTRNSFRMNG"/>
</dbReference>
<sequence length="60" mass="6817">MRKTSDIRIMVLGESGVGKTCILNRFADDTFDSTWILTIGIDCKVRDVNINGKMVKLQLW</sequence>
<dbReference type="Proteomes" id="UP000005239">
    <property type="component" value="Unassembled WGS sequence"/>
</dbReference>
<evidence type="ECO:0000256" key="3">
    <source>
        <dbReference type="ARBA" id="ARBA00022927"/>
    </source>
</evidence>
<dbReference type="EnsemblMetazoa" id="PPA37135.1">
    <property type="protein sequence ID" value="PPA37135.1"/>
    <property type="gene ID" value="WBGene00275504"/>
</dbReference>
<dbReference type="Gene3D" id="3.40.50.300">
    <property type="entry name" value="P-loop containing nucleotide triphosphate hydrolases"/>
    <property type="match status" value="1"/>
</dbReference>
<dbReference type="InterPro" id="IPR001806">
    <property type="entry name" value="Small_GTPase"/>
</dbReference>
<dbReference type="InterPro" id="IPR027417">
    <property type="entry name" value="P-loop_NTPase"/>
</dbReference>
<evidence type="ECO:0000256" key="4">
    <source>
        <dbReference type="ARBA" id="ARBA00023134"/>
    </source>
</evidence>
<dbReference type="GO" id="GO:0003924">
    <property type="term" value="F:GTPase activity"/>
    <property type="evidence" value="ECO:0007669"/>
    <property type="project" value="InterPro"/>
</dbReference>
<reference evidence="6" key="1">
    <citation type="journal article" date="2008" name="Nat. Genet.">
        <title>The Pristionchus pacificus genome provides a unique perspective on nematode lifestyle and parasitism.</title>
        <authorList>
            <person name="Dieterich C."/>
            <person name="Clifton S.W."/>
            <person name="Schuster L.N."/>
            <person name="Chinwalla A."/>
            <person name="Delehaunty K."/>
            <person name="Dinkelacker I."/>
            <person name="Fulton L."/>
            <person name="Fulton R."/>
            <person name="Godfrey J."/>
            <person name="Minx P."/>
            <person name="Mitreva M."/>
            <person name="Roeseler W."/>
            <person name="Tian H."/>
            <person name="Witte H."/>
            <person name="Yang S.P."/>
            <person name="Wilson R.K."/>
            <person name="Sommer R.J."/>
        </authorList>
    </citation>
    <scope>NUCLEOTIDE SEQUENCE [LARGE SCALE GENOMIC DNA]</scope>
    <source>
        <strain evidence="6">PS312</strain>
    </source>
</reference>
<keyword evidence="4" id="KW-0342">GTP-binding</keyword>
<dbReference type="InterPro" id="IPR050227">
    <property type="entry name" value="Rab"/>
</dbReference>
<keyword evidence="3" id="KW-0653">Protein transport</keyword>
<organism evidence="5 6">
    <name type="scientific">Pristionchus pacificus</name>
    <name type="common">Parasitic nematode worm</name>
    <dbReference type="NCBI Taxonomy" id="54126"/>
    <lineage>
        <taxon>Eukaryota</taxon>
        <taxon>Metazoa</taxon>
        <taxon>Ecdysozoa</taxon>
        <taxon>Nematoda</taxon>
        <taxon>Chromadorea</taxon>
        <taxon>Rhabditida</taxon>
        <taxon>Rhabditina</taxon>
        <taxon>Diplogasteromorpha</taxon>
        <taxon>Diplogasteroidea</taxon>
        <taxon>Neodiplogasteridae</taxon>
        <taxon>Pristionchus</taxon>
    </lineage>
</organism>
<keyword evidence="1" id="KW-0813">Transport</keyword>
<protein>
    <submittedName>
        <fullName evidence="5">Uncharacterized protein</fullName>
    </submittedName>
</protein>
<dbReference type="OrthoDB" id="9989112at2759"/>
<evidence type="ECO:0000256" key="2">
    <source>
        <dbReference type="ARBA" id="ARBA00022741"/>
    </source>
</evidence>
<dbReference type="SUPFAM" id="SSF52540">
    <property type="entry name" value="P-loop containing nucleoside triphosphate hydrolases"/>
    <property type="match status" value="1"/>
</dbReference>
<dbReference type="PANTHER" id="PTHR47977">
    <property type="entry name" value="RAS-RELATED PROTEIN RAB"/>
    <property type="match status" value="1"/>
</dbReference>
<dbReference type="GO" id="GO:0015031">
    <property type="term" value="P:protein transport"/>
    <property type="evidence" value="ECO:0007669"/>
    <property type="project" value="UniProtKB-KW"/>
</dbReference>
<keyword evidence="2" id="KW-0547">Nucleotide-binding</keyword>
<dbReference type="PROSITE" id="PS51419">
    <property type="entry name" value="RAB"/>
    <property type="match status" value="1"/>
</dbReference>
<evidence type="ECO:0000313" key="6">
    <source>
        <dbReference type="Proteomes" id="UP000005239"/>
    </source>
</evidence>
<evidence type="ECO:0000313" key="5">
    <source>
        <dbReference type="EnsemblMetazoa" id="PPA37135.1"/>
    </source>
</evidence>
<name>A0A2A6BTJ6_PRIPA</name>
<evidence type="ECO:0000256" key="1">
    <source>
        <dbReference type="ARBA" id="ARBA00022448"/>
    </source>
</evidence>